<dbReference type="Proteomes" id="UP000299102">
    <property type="component" value="Unassembled WGS sequence"/>
</dbReference>
<protein>
    <submittedName>
        <fullName evidence="1">Uncharacterized protein</fullName>
    </submittedName>
</protein>
<proteinExistence type="predicted"/>
<reference evidence="1 2" key="1">
    <citation type="journal article" date="2019" name="Commun. Biol.">
        <title>The bagworm genome reveals a unique fibroin gene that provides high tensile strength.</title>
        <authorList>
            <person name="Kono N."/>
            <person name="Nakamura H."/>
            <person name="Ohtoshi R."/>
            <person name="Tomita M."/>
            <person name="Numata K."/>
            <person name="Arakawa K."/>
        </authorList>
    </citation>
    <scope>NUCLEOTIDE SEQUENCE [LARGE SCALE GENOMIC DNA]</scope>
</reference>
<dbReference type="EMBL" id="BGZK01000777">
    <property type="protein sequence ID" value="GBP60033.1"/>
    <property type="molecule type" value="Genomic_DNA"/>
</dbReference>
<sequence>MKASCAGRVLHPMSFEKILQSANVKDIVNSSVKRIGRNCIALTFQNPTAANGFLHNSFLTLKGLRAFITSFTVTRLGLFQGVLFDSSPEVIFGCIVVPERCEQLLGNGAAS</sequence>
<name>A0A4C1XA39_EUMVA</name>
<accession>A0A4C1XA39</accession>
<evidence type="ECO:0000313" key="2">
    <source>
        <dbReference type="Proteomes" id="UP000299102"/>
    </source>
</evidence>
<keyword evidence="2" id="KW-1185">Reference proteome</keyword>
<dbReference type="AlphaFoldDB" id="A0A4C1XA39"/>
<comment type="caution">
    <text evidence="1">The sequence shown here is derived from an EMBL/GenBank/DDBJ whole genome shotgun (WGS) entry which is preliminary data.</text>
</comment>
<gene>
    <name evidence="1" type="ORF">EVAR_44242_1</name>
</gene>
<dbReference type="OrthoDB" id="6931295at2759"/>
<evidence type="ECO:0000313" key="1">
    <source>
        <dbReference type="EMBL" id="GBP60033.1"/>
    </source>
</evidence>
<organism evidence="1 2">
    <name type="scientific">Eumeta variegata</name>
    <name type="common">Bagworm moth</name>
    <name type="synonym">Eumeta japonica</name>
    <dbReference type="NCBI Taxonomy" id="151549"/>
    <lineage>
        <taxon>Eukaryota</taxon>
        <taxon>Metazoa</taxon>
        <taxon>Ecdysozoa</taxon>
        <taxon>Arthropoda</taxon>
        <taxon>Hexapoda</taxon>
        <taxon>Insecta</taxon>
        <taxon>Pterygota</taxon>
        <taxon>Neoptera</taxon>
        <taxon>Endopterygota</taxon>
        <taxon>Lepidoptera</taxon>
        <taxon>Glossata</taxon>
        <taxon>Ditrysia</taxon>
        <taxon>Tineoidea</taxon>
        <taxon>Psychidae</taxon>
        <taxon>Oiketicinae</taxon>
        <taxon>Eumeta</taxon>
    </lineage>
</organism>